<dbReference type="InterPro" id="IPR001453">
    <property type="entry name" value="MoaB/Mog_dom"/>
</dbReference>
<evidence type="ECO:0000256" key="8">
    <source>
        <dbReference type="ARBA" id="ARBA00023150"/>
    </source>
</evidence>
<evidence type="ECO:0000313" key="13">
    <source>
        <dbReference type="Proteomes" id="UP000189933"/>
    </source>
</evidence>
<dbReference type="SUPFAM" id="SSF63867">
    <property type="entry name" value="MoeA C-terminal domain-like"/>
    <property type="match status" value="1"/>
</dbReference>
<proteinExistence type="inferred from homology"/>
<dbReference type="Pfam" id="PF00994">
    <property type="entry name" value="MoCF_biosynth"/>
    <property type="match status" value="1"/>
</dbReference>
<dbReference type="SUPFAM" id="SSF63882">
    <property type="entry name" value="MoeA N-terminal region -like"/>
    <property type="match status" value="1"/>
</dbReference>
<evidence type="ECO:0000256" key="1">
    <source>
        <dbReference type="ARBA" id="ARBA00002901"/>
    </source>
</evidence>
<comment type="pathway">
    <text evidence="3 10">Cofactor biosynthesis; molybdopterin biosynthesis.</text>
</comment>
<comment type="catalytic activity">
    <reaction evidence="9">
        <text>adenylyl-molybdopterin + molybdate = Mo-molybdopterin + AMP + H(+)</text>
        <dbReference type="Rhea" id="RHEA:35047"/>
        <dbReference type="ChEBI" id="CHEBI:15378"/>
        <dbReference type="ChEBI" id="CHEBI:36264"/>
        <dbReference type="ChEBI" id="CHEBI:62727"/>
        <dbReference type="ChEBI" id="CHEBI:71302"/>
        <dbReference type="ChEBI" id="CHEBI:456215"/>
        <dbReference type="EC" id="2.10.1.1"/>
    </reaction>
</comment>
<dbReference type="EC" id="2.10.1.1" evidence="5 10"/>
<dbReference type="FunFam" id="2.40.340.10:FF:000005">
    <property type="entry name" value="Molybdopterin molybdenumtransferase MoeA"/>
    <property type="match status" value="1"/>
</dbReference>
<dbReference type="InterPro" id="IPR038987">
    <property type="entry name" value="MoeA-like"/>
</dbReference>
<evidence type="ECO:0000256" key="2">
    <source>
        <dbReference type="ARBA" id="ARBA00003487"/>
    </source>
</evidence>
<dbReference type="InterPro" id="IPR005110">
    <property type="entry name" value="MoeA_linker/N"/>
</dbReference>
<dbReference type="Gene3D" id="3.90.105.10">
    <property type="entry name" value="Molybdopterin biosynthesis moea protein, domain 2"/>
    <property type="match status" value="1"/>
</dbReference>
<keyword evidence="13" id="KW-1185">Reference proteome</keyword>
<dbReference type="InterPro" id="IPR036425">
    <property type="entry name" value="MoaB/Mog-like_dom_sf"/>
</dbReference>
<dbReference type="GO" id="GO:0005829">
    <property type="term" value="C:cytosol"/>
    <property type="evidence" value="ECO:0007669"/>
    <property type="project" value="TreeGrafter"/>
</dbReference>
<dbReference type="SMART" id="SM00852">
    <property type="entry name" value="MoCF_biosynth"/>
    <property type="match status" value="1"/>
</dbReference>
<comment type="function">
    <text evidence="2">May be involved in the biosynthesis of molybdopterin.</text>
</comment>
<dbReference type="GO" id="GO:0046872">
    <property type="term" value="F:metal ion binding"/>
    <property type="evidence" value="ECO:0007669"/>
    <property type="project" value="UniProtKB-UniRule"/>
</dbReference>
<dbReference type="SUPFAM" id="SSF53218">
    <property type="entry name" value="Molybdenum cofactor biosynthesis proteins"/>
    <property type="match status" value="1"/>
</dbReference>
<dbReference type="Proteomes" id="UP000189933">
    <property type="component" value="Unassembled WGS sequence"/>
</dbReference>
<keyword evidence="8 10" id="KW-0501">Molybdenum cofactor biosynthesis</keyword>
<dbReference type="PANTHER" id="PTHR10192:SF16">
    <property type="entry name" value="MOLYBDOPTERIN MOLYBDENUMTRANSFERASE"/>
    <property type="match status" value="1"/>
</dbReference>
<comment type="cofactor">
    <cofactor evidence="10">
        <name>Mg(2+)</name>
        <dbReference type="ChEBI" id="CHEBI:18420"/>
    </cofactor>
</comment>
<dbReference type="OrthoDB" id="9804758at2"/>
<dbReference type="InterPro" id="IPR008284">
    <property type="entry name" value="MoCF_biosynth_CS"/>
</dbReference>
<feature type="domain" description="MoaB/Mog" evidence="11">
    <location>
        <begin position="177"/>
        <end position="314"/>
    </location>
</feature>
<keyword evidence="10" id="KW-0808">Transferase</keyword>
<evidence type="ECO:0000256" key="3">
    <source>
        <dbReference type="ARBA" id="ARBA00005046"/>
    </source>
</evidence>
<name>A0A1T4MEX3_9FIRM</name>
<dbReference type="UniPathway" id="UPA00344"/>
<evidence type="ECO:0000256" key="7">
    <source>
        <dbReference type="ARBA" id="ARBA00022505"/>
    </source>
</evidence>
<dbReference type="Gene3D" id="2.40.340.10">
    <property type="entry name" value="MoeA, C-terminal, domain IV"/>
    <property type="match status" value="1"/>
</dbReference>
<reference evidence="13" key="1">
    <citation type="submission" date="2017-02" db="EMBL/GenBank/DDBJ databases">
        <authorList>
            <person name="Varghese N."/>
            <person name="Submissions S."/>
        </authorList>
    </citation>
    <scope>NUCLEOTIDE SEQUENCE [LARGE SCALE GENOMIC DNA]</scope>
    <source>
        <strain evidence="13">DSM 16521</strain>
    </source>
</reference>
<comment type="similarity">
    <text evidence="4 10">Belongs to the MoeA family.</text>
</comment>
<evidence type="ECO:0000256" key="6">
    <source>
        <dbReference type="ARBA" id="ARBA00021108"/>
    </source>
</evidence>
<dbReference type="InterPro" id="IPR036135">
    <property type="entry name" value="MoeA_linker/N_sf"/>
</dbReference>
<keyword evidence="10" id="KW-0460">Magnesium</keyword>
<dbReference type="GO" id="GO:0061599">
    <property type="term" value="F:molybdopterin molybdotransferase activity"/>
    <property type="evidence" value="ECO:0007669"/>
    <property type="project" value="UniProtKB-UniRule"/>
</dbReference>
<dbReference type="RefSeq" id="WP_078664688.1">
    <property type="nucleotide sequence ID" value="NZ_FUXM01000004.1"/>
</dbReference>
<keyword evidence="10" id="KW-0479">Metal-binding</keyword>
<gene>
    <name evidence="12" type="ORF">SAMN02745885_00552</name>
</gene>
<organism evidence="12 13">
    <name type="scientific">Carboxydocella sporoproducens DSM 16521</name>
    <dbReference type="NCBI Taxonomy" id="1121270"/>
    <lineage>
        <taxon>Bacteria</taxon>
        <taxon>Bacillati</taxon>
        <taxon>Bacillota</taxon>
        <taxon>Clostridia</taxon>
        <taxon>Eubacteriales</taxon>
        <taxon>Clostridiales Family XVI. Incertae Sedis</taxon>
        <taxon>Carboxydocella</taxon>
    </lineage>
</organism>
<dbReference type="Gene3D" id="2.170.190.11">
    <property type="entry name" value="Molybdopterin biosynthesis moea protein, domain 3"/>
    <property type="match status" value="1"/>
</dbReference>
<evidence type="ECO:0000256" key="9">
    <source>
        <dbReference type="ARBA" id="ARBA00047317"/>
    </source>
</evidence>
<dbReference type="AlphaFoldDB" id="A0A1T4MEX3"/>
<dbReference type="EMBL" id="FUXM01000004">
    <property type="protein sequence ID" value="SJZ65620.1"/>
    <property type="molecule type" value="Genomic_DNA"/>
</dbReference>
<accession>A0A1T4MEX3</accession>
<evidence type="ECO:0000256" key="4">
    <source>
        <dbReference type="ARBA" id="ARBA00010763"/>
    </source>
</evidence>
<protein>
    <recommendedName>
        <fullName evidence="6 10">Molybdopterin molybdenumtransferase</fullName>
        <ecNumber evidence="5 10">2.10.1.1</ecNumber>
    </recommendedName>
</protein>
<dbReference type="Pfam" id="PF03454">
    <property type="entry name" value="MoeA_C"/>
    <property type="match status" value="1"/>
</dbReference>
<dbReference type="GO" id="GO:0006777">
    <property type="term" value="P:Mo-molybdopterin cofactor biosynthetic process"/>
    <property type="evidence" value="ECO:0007669"/>
    <property type="project" value="UniProtKB-UniRule"/>
</dbReference>
<dbReference type="PROSITE" id="PS01079">
    <property type="entry name" value="MOCF_BIOSYNTHESIS_2"/>
    <property type="match status" value="1"/>
</dbReference>
<keyword evidence="7 10" id="KW-0500">Molybdenum</keyword>
<evidence type="ECO:0000256" key="5">
    <source>
        <dbReference type="ARBA" id="ARBA00013269"/>
    </source>
</evidence>
<evidence type="ECO:0000259" key="11">
    <source>
        <dbReference type="SMART" id="SM00852"/>
    </source>
</evidence>
<evidence type="ECO:0000313" key="12">
    <source>
        <dbReference type="EMBL" id="SJZ65620.1"/>
    </source>
</evidence>
<dbReference type="Pfam" id="PF03453">
    <property type="entry name" value="MoeA_N"/>
    <property type="match status" value="1"/>
</dbReference>
<dbReference type="PANTHER" id="PTHR10192">
    <property type="entry name" value="MOLYBDOPTERIN BIOSYNTHESIS PROTEIN"/>
    <property type="match status" value="1"/>
</dbReference>
<dbReference type="InterPro" id="IPR005111">
    <property type="entry name" value="MoeA_C_domain_IV"/>
</dbReference>
<sequence>MGKKVYLDNLPRQETLANYLSQLEQAGVRPLLPERLAVEQALGRTVARAIRAQLANPHYPASAMDGYAVRAETTFGASETKPARLLVGSEAVYVDTGDVIPAGYDAVVMIEQATPRGEYVEINGAAAPWQHIRLVGEDIAAGEVLAWPGDRITPYLAAALLAANVTEVEVRARPRVAVFPTGTELVEPGSKVKPGDILEFNSRLLAGLIEEWDAVAERQPALPDDYELLKARVAEAAANYDLVVINAGSSAGSEDFTARVIAELGTLVSHGVAIKPGKPVILGEVQGKPVIGLPGYPVSAALTCELFVKPVLELLRGGQLPGRATARARLVRKVVSPLGQEEFVRVKLLAQEAELVAVPLGRGAGAISSLVQADGLLVVPRLSEGFEAGTEVEVQLFRPLAEIQEQWWFGGTYWQPFEEKLLELAQQGQKVGYYPTGSQAGFLALSRGEVHGTLWAGEQPPAAFPARLLGKRLMGWAYRESEPGPEPGREESHLLKGAAAVMAGLWPRAWCSQEVAELYQLQFKPVQEEQVWLLVRPEKAFLLDRWEGGT</sequence>
<dbReference type="InterPro" id="IPR036688">
    <property type="entry name" value="MoeA_C_domain_IV_sf"/>
</dbReference>
<dbReference type="CDD" id="cd00887">
    <property type="entry name" value="MoeA"/>
    <property type="match status" value="1"/>
</dbReference>
<evidence type="ECO:0000256" key="10">
    <source>
        <dbReference type="RuleBase" id="RU365090"/>
    </source>
</evidence>
<dbReference type="Gene3D" id="3.40.980.10">
    <property type="entry name" value="MoaB/Mog-like domain"/>
    <property type="match status" value="1"/>
</dbReference>
<comment type="function">
    <text evidence="1 10">Catalyzes the insertion of molybdate into adenylated molybdopterin with the concomitant release of AMP.</text>
</comment>